<proteinExistence type="predicted"/>
<dbReference type="AlphaFoldDB" id="A0A0F9JRM1"/>
<comment type="caution">
    <text evidence="2">The sequence shown here is derived from an EMBL/GenBank/DDBJ whole genome shotgun (WGS) entry which is preliminary data.</text>
</comment>
<feature type="non-terminal residue" evidence="2">
    <location>
        <position position="1"/>
    </location>
</feature>
<name>A0A0F9JRM1_9ZZZZ</name>
<gene>
    <name evidence="2" type="ORF">LCGC14_1792430</name>
</gene>
<evidence type="ECO:0000313" key="2">
    <source>
        <dbReference type="EMBL" id="KKM01633.1"/>
    </source>
</evidence>
<reference evidence="2" key="1">
    <citation type="journal article" date="2015" name="Nature">
        <title>Complex archaea that bridge the gap between prokaryotes and eukaryotes.</title>
        <authorList>
            <person name="Spang A."/>
            <person name="Saw J.H."/>
            <person name="Jorgensen S.L."/>
            <person name="Zaremba-Niedzwiedzka K."/>
            <person name="Martijn J."/>
            <person name="Lind A.E."/>
            <person name="van Eijk R."/>
            <person name="Schleper C."/>
            <person name="Guy L."/>
            <person name="Ettema T.J."/>
        </authorList>
    </citation>
    <scope>NUCLEOTIDE SEQUENCE</scope>
</reference>
<feature type="region of interest" description="Disordered" evidence="1">
    <location>
        <begin position="79"/>
        <end position="104"/>
    </location>
</feature>
<accession>A0A0F9JRM1</accession>
<organism evidence="2">
    <name type="scientific">marine sediment metagenome</name>
    <dbReference type="NCBI Taxonomy" id="412755"/>
    <lineage>
        <taxon>unclassified sequences</taxon>
        <taxon>metagenomes</taxon>
        <taxon>ecological metagenomes</taxon>
    </lineage>
</organism>
<sequence>MSTVNVGGTEFSAPESIVNGLRSQSKKDLVRQVAQMRPEGGVAFWRAFPKETLVIVVAAQQEKEPRGPMQNRHDPDVMAKAKAAGKPVPAGPSQPVSKPAADKPVGFRLKVNGGWLRRDQPRKIGDVASYKVVTDVAKAFVVKSRQQAVNKLVEARSLTGGQVEIEEIR</sequence>
<dbReference type="EMBL" id="LAZR01017143">
    <property type="protein sequence ID" value="KKM01633.1"/>
    <property type="molecule type" value="Genomic_DNA"/>
</dbReference>
<protein>
    <submittedName>
        <fullName evidence="2">Uncharacterized protein</fullName>
    </submittedName>
</protein>
<evidence type="ECO:0000256" key="1">
    <source>
        <dbReference type="SAM" id="MobiDB-lite"/>
    </source>
</evidence>